<feature type="transmembrane region" description="Helical" evidence="8">
    <location>
        <begin position="346"/>
        <end position="365"/>
    </location>
</feature>
<dbReference type="Proteomes" id="UP000199288">
    <property type="component" value="Unassembled WGS sequence"/>
</dbReference>
<keyword evidence="4 8" id="KW-0812">Transmembrane</keyword>
<dbReference type="InterPro" id="IPR011701">
    <property type="entry name" value="MFS"/>
</dbReference>
<keyword evidence="3" id="KW-1003">Cell membrane</keyword>
<feature type="transmembrane region" description="Helical" evidence="8">
    <location>
        <begin position="281"/>
        <end position="301"/>
    </location>
</feature>
<dbReference type="CDD" id="cd06173">
    <property type="entry name" value="MFS_MefA_like"/>
    <property type="match status" value="1"/>
</dbReference>
<evidence type="ECO:0000256" key="6">
    <source>
        <dbReference type="ARBA" id="ARBA00023136"/>
    </source>
</evidence>
<gene>
    <name evidence="9" type="ORF">SAMN02910418_02119</name>
</gene>
<feature type="transmembrane region" description="Helical" evidence="8">
    <location>
        <begin position="377"/>
        <end position="396"/>
    </location>
</feature>
<dbReference type="InterPro" id="IPR036259">
    <property type="entry name" value="MFS_trans_sf"/>
</dbReference>
<dbReference type="Pfam" id="PF07690">
    <property type="entry name" value="MFS_1"/>
    <property type="match status" value="2"/>
</dbReference>
<evidence type="ECO:0000256" key="4">
    <source>
        <dbReference type="ARBA" id="ARBA00022692"/>
    </source>
</evidence>
<evidence type="ECO:0000256" key="3">
    <source>
        <dbReference type="ARBA" id="ARBA00022475"/>
    </source>
</evidence>
<dbReference type="Gene3D" id="1.20.1250.20">
    <property type="entry name" value="MFS general substrate transporter like domains"/>
    <property type="match status" value="2"/>
</dbReference>
<dbReference type="RefSeq" id="WP_092565695.1">
    <property type="nucleotide sequence ID" value="NZ_FNQV01000014.1"/>
</dbReference>
<feature type="transmembrane region" description="Helical" evidence="8">
    <location>
        <begin position="313"/>
        <end position="334"/>
    </location>
</feature>
<reference evidence="10" key="1">
    <citation type="submission" date="2016-10" db="EMBL/GenBank/DDBJ databases">
        <authorList>
            <person name="Varghese N."/>
            <person name="Submissions S."/>
        </authorList>
    </citation>
    <scope>NUCLEOTIDE SEQUENCE [LARGE SCALE GENOMIC DNA]</scope>
    <source>
        <strain evidence="10">KPR-1</strain>
    </source>
</reference>
<evidence type="ECO:0000313" key="10">
    <source>
        <dbReference type="Proteomes" id="UP000199288"/>
    </source>
</evidence>
<sequence>MLAVLKNPSYARLFSAQVIALIGTGLLTVALGLLAFNIAGGNAGIVLGTALMIKMVAYVAVSPVMAALTASLPRKHVLIAADIVRALVAVGLPFVTETWHIYVLIFVLQAASATFTPTFQAVIPEILPAERDYTCALSLSRLAYDLEAVLSPMLAAALLTVIPFNDLFIGTVVGFVGSGLLVALTTFPPMAASDAAPFVDRLTRGVRVFVRSAELRALLAINVVVAACGSFVIVNTVVLVQSYLSRPEQDVAVLLAAYGLGSMVVALLLPRALGAVSDRPVMLAGSALLALTTLAVAATLSASPAELSWTRLLILWAILGATTSAVLTPSARLLRRGSTESNRPAVFAAQFALSHACFLVTYPLAGNLGARIGLSSTAAILGGIAVVAAVIAIVVWRPAATAPAGPSPGRGRRSTAAIGESSESRAAHPA</sequence>
<keyword evidence="10" id="KW-1185">Reference proteome</keyword>
<evidence type="ECO:0000256" key="1">
    <source>
        <dbReference type="ARBA" id="ARBA00004651"/>
    </source>
</evidence>
<keyword evidence="5 8" id="KW-1133">Transmembrane helix</keyword>
<feature type="transmembrane region" description="Helical" evidence="8">
    <location>
        <begin position="217"/>
        <end position="239"/>
    </location>
</feature>
<comment type="subcellular location">
    <subcellularLocation>
        <location evidence="1">Cell membrane</location>
        <topology evidence="1">Multi-pass membrane protein</topology>
    </subcellularLocation>
</comment>
<evidence type="ECO:0000256" key="7">
    <source>
        <dbReference type="SAM" id="MobiDB-lite"/>
    </source>
</evidence>
<dbReference type="PANTHER" id="PTHR43266:SF2">
    <property type="entry name" value="MAJOR FACILITATOR SUPERFAMILY (MFS) PROFILE DOMAIN-CONTAINING PROTEIN"/>
    <property type="match status" value="1"/>
</dbReference>
<dbReference type="OrthoDB" id="4368225at2"/>
<dbReference type="EMBL" id="FNQV01000014">
    <property type="protein sequence ID" value="SEA66064.1"/>
    <property type="molecule type" value="Genomic_DNA"/>
</dbReference>
<feature type="transmembrane region" description="Helical" evidence="8">
    <location>
        <begin position="168"/>
        <end position="187"/>
    </location>
</feature>
<feature type="transmembrane region" description="Helical" evidence="8">
    <location>
        <begin position="12"/>
        <end position="39"/>
    </location>
</feature>
<name>A0A1H4D036_9ACTO</name>
<dbReference type="GO" id="GO:0022857">
    <property type="term" value="F:transmembrane transporter activity"/>
    <property type="evidence" value="ECO:0007669"/>
    <property type="project" value="InterPro"/>
</dbReference>
<keyword evidence="6 8" id="KW-0472">Membrane</keyword>
<accession>A0A1H4D036</accession>
<dbReference type="PANTHER" id="PTHR43266">
    <property type="entry name" value="MACROLIDE-EFFLUX PROTEIN"/>
    <property type="match status" value="1"/>
</dbReference>
<dbReference type="GO" id="GO:0005886">
    <property type="term" value="C:plasma membrane"/>
    <property type="evidence" value="ECO:0007669"/>
    <property type="project" value="UniProtKB-SubCell"/>
</dbReference>
<feature type="transmembrane region" description="Helical" evidence="8">
    <location>
        <begin position="45"/>
        <end position="70"/>
    </location>
</feature>
<organism evidence="9 10">
    <name type="scientific">Bowdeniella nasicola</name>
    <dbReference type="NCBI Taxonomy" id="208480"/>
    <lineage>
        <taxon>Bacteria</taxon>
        <taxon>Bacillati</taxon>
        <taxon>Actinomycetota</taxon>
        <taxon>Actinomycetes</taxon>
        <taxon>Actinomycetales</taxon>
        <taxon>Actinomycetaceae</taxon>
        <taxon>Bowdeniella</taxon>
    </lineage>
</organism>
<keyword evidence="2" id="KW-0813">Transport</keyword>
<dbReference type="AlphaFoldDB" id="A0A1H4D036"/>
<feature type="region of interest" description="Disordered" evidence="7">
    <location>
        <begin position="402"/>
        <end position="430"/>
    </location>
</feature>
<feature type="transmembrane region" description="Helical" evidence="8">
    <location>
        <begin position="251"/>
        <end position="269"/>
    </location>
</feature>
<evidence type="ECO:0000256" key="5">
    <source>
        <dbReference type="ARBA" id="ARBA00022989"/>
    </source>
</evidence>
<evidence type="ECO:0000256" key="2">
    <source>
        <dbReference type="ARBA" id="ARBA00022448"/>
    </source>
</evidence>
<dbReference type="SUPFAM" id="SSF103473">
    <property type="entry name" value="MFS general substrate transporter"/>
    <property type="match status" value="1"/>
</dbReference>
<evidence type="ECO:0000313" key="9">
    <source>
        <dbReference type="EMBL" id="SEA66064.1"/>
    </source>
</evidence>
<evidence type="ECO:0000256" key="8">
    <source>
        <dbReference type="SAM" id="Phobius"/>
    </source>
</evidence>
<proteinExistence type="predicted"/>
<protein>
    <submittedName>
        <fullName evidence="9">Major Facilitator Superfamily protein</fullName>
    </submittedName>
</protein>